<gene>
    <name evidence="2" type="ORF">HPLM_LOCUS13088</name>
</gene>
<dbReference type="GO" id="GO:0030170">
    <property type="term" value="F:pyridoxal phosphate binding"/>
    <property type="evidence" value="ECO:0007669"/>
    <property type="project" value="InterPro"/>
</dbReference>
<name>A0A0N4WP31_HAEPC</name>
<evidence type="ECO:0000313" key="3">
    <source>
        <dbReference type="Proteomes" id="UP000268014"/>
    </source>
</evidence>
<dbReference type="Pfam" id="PF03473">
    <property type="entry name" value="MOSC"/>
    <property type="match status" value="1"/>
</dbReference>
<dbReference type="EMBL" id="UZAF01018078">
    <property type="protein sequence ID" value="VDO47812.1"/>
    <property type="molecule type" value="Genomic_DNA"/>
</dbReference>
<evidence type="ECO:0000259" key="1">
    <source>
        <dbReference type="PROSITE" id="PS51340"/>
    </source>
</evidence>
<organism evidence="4">
    <name type="scientific">Haemonchus placei</name>
    <name type="common">Barber's pole worm</name>
    <dbReference type="NCBI Taxonomy" id="6290"/>
    <lineage>
        <taxon>Eukaryota</taxon>
        <taxon>Metazoa</taxon>
        <taxon>Ecdysozoa</taxon>
        <taxon>Nematoda</taxon>
        <taxon>Chromadorea</taxon>
        <taxon>Rhabditida</taxon>
        <taxon>Rhabditina</taxon>
        <taxon>Rhabditomorpha</taxon>
        <taxon>Strongyloidea</taxon>
        <taxon>Trichostrongylidae</taxon>
        <taxon>Haemonchus</taxon>
    </lineage>
</organism>
<evidence type="ECO:0000313" key="2">
    <source>
        <dbReference type="EMBL" id="VDO47812.1"/>
    </source>
</evidence>
<dbReference type="Proteomes" id="UP000268014">
    <property type="component" value="Unassembled WGS sequence"/>
</dbReference>
<evidence type="ECO:0000313" key="4">
    <source>
        <dbReference type="WBParaSite" id="HPLM_0001309601-mRNA-1"/>
    </source>
</evidence>
<feature type="domain" description="MOSC" evidence="1">
    <location>
        <begin position="1"/>
        <end position="127"/>
    </location>
</feature>
<dbReference type="InterPro" id="IPR005302">
    <property type="entry name" value="MoCF_Sase_C"/>
</dbReference>
<proteinExistence type="predicted"/>
<dbReference type="WBParaSite" id="HPLM_0001309601-mRNA-1">
    <property type="protein sequence ID" value="HPLM_0001309601-mRNA-1"/>
    <property type="gene ID" value="HPLM_0001309601"/>
</dbReference>
<keyword evidence="3" id="KW-1185">Reference proteome</keyword>
<reference evidence="2 3" key="2">
    <citation type="submission" date="2018-11" db="EMBL/GenBank/DDBJ databases">
        <authorList>
            <consortium name="Pathogen Informatics"/>
        </authorList>
    </citation>
    <scope>NUCLEOTIDE SEQUENCE [LARGE SCALE GENOMIC DNA]</scope>
    <source>
        <strain evidence="2 3">MHpl1</strain>
    </source>
</reference>
<reference evidence="4" key="1">
    <citation type="submission" date="2017-02" db="UniProtKB">
        <authorList>
            <consortium name="WormBaseParasite"/>
        </authorList>
    </citation>
    <scope>IDENTIFICATION</scope>
</reference>
<dbReference type="GO" id="GO:0030151">
    <property type="term" value="F:molybdenum ion binding"/>
    <property type="evidence" value="ECO:0007669"/>
    <property type="project" value="InterPro"/>
</dbReference>
<dbReference type="STRING" id="6290.A0A0N4WP31"/>
<dbReference type="OrthoDB" id="17255at2759"/>
<sequence length="127" mass="14697">METLITALARKIYKDMIDYVESKKGSKSKNFRPVIVVDHCAALGEDKWIDLQIREACLQCFKPCTRCVLTTIDPSTGVKGNKLQALKKLQQWIVYFGILDRYLINLLRFRLSPEGPMRQQFKDSPIF</sequence>
<dbReference type="PROSITE" id="PS51340">
    <property type="entry name" value="MOSC"/>
    <property type="match status" value="1"/>
</dbReference>
<protein>
    <submittedName>
        <fullName evidence="4">MOSC domain-containing protein</fullName>
    </submittedName>
</protein>
<accession>A0A0N4WP31</accession>
<dbReference type="AlphaFoldDB" id="A0A0N4WP31"/>
<dbReference type="GO" id="GO:0003824">
    <property type="term" value="F:catalytic activity"/>
    <property type="evidence" value="ECO:0007669"/>
    <property type="project" value="InterPro"/>
</dbReference>